<organism evidence="1 2">
    <name type="scientific">Candidatus Symbiobacter mobilis CR</name>
    <dbReference type="NCBI Taxonomy" id="946483"/>
    <lineage>
        <taxon>Bacteria</taxon>
        <taxon>Pseudomonadati</taxon>
        <taxon>Pseudomonadota</taxon>
        <taxon>Betaproteobacteria</taxon>
        <taxon>Burkholderiales</taxon>
        <taxon>Comamonadaceae</taxon>
    </lineage>
</organism>
<evidence type="ECO:0000313" key="2">
    <source>
        <dbReference type="Proteomes" id="UP000017184"/>
    </source>
</evidence>
<sequence>MLVVCRLYGYRIVTSWVARSAWLTGLHPPNIPRMQRGWLPDAWQEGGTISRSFLPFFPLLLPLCLALKRDSRTPHTPLVAAHG</sequence>
<protein>
    <submittedName>
        <fullName evidence="1">Uncharacterized protein</fullName>
    </submittedName>
</protein>
<dbReference type="KEGG" id="cbx:Cenrod_0300"/>
<keyword evidence="2" id="KW-1185">Reference proteome</keyword>
<reference evidence="1 2" key="1">
    <citation type="journal article" date="2013" name="Genome Biol.">
        <title>Genomic analysis reveals key aspects of prokaryotic symbiosis in the phototrophic consortium "Chlorochromatium aggregatum".</title>
        <authorList>
            <person name="Liu Z."/>
            <person name="Muller J."/>
            <person name="Li T."/>
            <person name="Alvey R.M."/>
            <person name="Vogl K."/>
            <person name="Frigaard N.U."/>
            <person name="Rockwell N.C."/>
            <person name="Boyd E.S."/>
            <person name="Tomsho L.P."/>
            <person name="Schuster S.C."/>
            <person name="Henke P."/>
            <person name="Rohde M."/>
            <person name="Overmann J."/>
            <person name="Bryant D.A."/>
        </authorList>
    </citation>
    <scope>NUCLEOTIDE SEQUENCE [LARGE SCALE GENOMIC DNA]</scope>
    <source>
        <strain evidence="1">CR</strain>
    </source>
</reference>
<accession>U5N8D1</accession>
<evidence type="ECO:0000313" key="1">
    <source>
        <dbReference type="EMBL" id="AGX86424.1"/>
    </source>
</evidence>
<dbReference type="AlphaFoldDB" id="U5N8D1"/>
<dbReference type="Proteomes" id="UP000017184">
    <property type="component" value="Chromosome"/>
</dbReference>
<dbReference type="HOGENOM" id="CLU_2536377_0_0_4"/>
<dbReference type="EMBL" id="CP004885">
    <property type="protein sequence ID" value="AGX86424.1"/>
    <property type="molecule type" value="Genomic_DNA"/>
</dbReference>
<name>U5N8D1_9BURK</name>
<proteinExistence type="predicted"/>
<dbReference type="STRING" id="946483.Cenrod_0300"/>
<gene>
    <name evidence="1" type="ORF">Cenrod_0300</name>
</gene>